<evidence type="ECO:0000256" key="1">
    <source>
        <dbReference type="SAM" id="Phobius"/>
    </source>
</evidence>
<sequence>MNTIKIDSLIVKLLENTINKEESTELKKWIEKDAANLAYFKDFVAVNHLINSKEIFDVKESFFEIEKELSKNKAKKSVVNYLKYALVFLITFSLGNYFYSEYVTKKDFIAIEKAKKIIGKTKAVLTLGDGKQIVLEKGKSYAKDNMTSNGEELKYEALVTNNDKIEYNYLTIPRGGLYHLTLSDGTKVWLNSDSKLKYPKAFKSLAPREVELLYGEAYFEVTSTTEKTQFLVKSPRHIVKVLGTKFNIKAYSDEEEEQTTLVEGKVNIITANKSLQLKPNEQITITSTSIQVNAVKSEDYIVWKEGVFNFKKMPLSKIMKVLGRWYNVDIQFKREELRNIRFIGSLSKDQNIEEILETIKELGFIKNYTKSENQITIE</sequence>
<evidence type="ECO:0000313" key="4">
    <source>
        <dbReference type="EMBL" id="CAL2108594.1"/>
    </source>
</evidence>
<feature type="domain" description="FecR protein" evidence="2">
    <location>
        <begin position="174"/>
        <end position="267"/>
    </location>
</feature>
<feature type="domain" description="Protein FecR C-terminal" evidence="3">
    <location>
        <begin position="308"/>
        <end position="377"/>
    </location>
</feature>
<dbReference type="PIRSF" id="PIRSF018266">
    <property type="entry name" value="FecR"/>
    <property type="match status" value="1"/>
</dbReference>
<comment type="caution">
    <text evidence="4">The sequence shown here is derived from an EMBL/GenBank/DDBJ whole genome shotgun (WGS) entry which is preliminary data.</text>
</comment>
<keyword evidence="1" id="KW-1133">Transmembrane helix</keyword>
<protein>
    <submittedName>
        <fullName evidence="4">Transmembrane sensor</fullName>
    </submittedName>
</protein>
<feature type="transmembrane region" description="Helical" evidence="1">
    <location>
        <begin position="81"/>
        <end position="99"/>
    </location>
</feature>
<keyword evidence="1 4" id="KW-0812">Transmembrane</keyword>
<name>A0ABM9PS12_9FLAO</name>
<dbReference type="InterPro" id="IPR012373">
    <property type="entry name" value="Ferrdict_sens_TM"/>
</dbReference>
<accession>A0ABM9PS12</accession>
<dbReference type="Pfam" id="PF04773">
    <property type="entry name" value="FecR"/>
    <property type="match status" value="1"/>
</dbReference>
<dbReference type="Pfam" id="PF16344">
    <property type="entry name" value="FecR_C"/>
    <property type="match status" value="1"/>
</dbReference>
<evidence type="ECO:0000259" key="3">
    <source>
        <dbReference type="Pfam" id="PF16344"/>
    </source>
</evidence>
<reference evidence="4 5" key="1">
    <citation type="submission" date="2024-05" db="EMBL/GenBank/DDBJ databases">
        <authorList>
            <person name="Duchaud E."/>
        </authorList>
    </citation>
    <scope>NUCLEOTIDE SEQUENCE [LARGE SCALE GENOMIC DNA]</scope>
    <source>
        <strain evidence="4">Ena-SAMPLE-TAB-13-05-2024-13:56:06:370-140305</strain>
    </source>
</reference>
<dbReference type="Gene3D" id="2.60.120.1440">
    <property type="match status" value="1"/>
</dbReference>
<evidence type="ECO:0000313" key="5">
    <source>
        <dbReference type="Proteomes" id="UP001497602"/>
    </source>
</evidence>
<organism evidence="4 5">
    <name type="scientific">Tenacibaculum vairaonense</name>
    <dbReference type="NCBI Taxonomy" id="3137860"/>
    <lineage>
        <taxon>Bacteria</taxon>
        <taxon>Pseudomonadati</taxon>
        <taxon>Bacteroidota</taxon>
        <taxon>Flavobacteriia</taxon>
        <taxon>Flavobacteriales</taxon>
        <taxon>Flavobacteriaceae</taxon>
        <taxon>Tenacibaculum</taxon>
    </lineage>
</organism>
<keyword evidence="5" id="KW-1185">Reference proteome</keyword>
<dbReference type="Proteomes" id="UP001497602">
    <property type="component" value="Unassembled WGS sequence"/>
</dbReference>
<keyword evidence="1" id="KW-0472">Membrane</keyword>
<dbReference type="RefSeq" id="WP_348740187.1">
    <property type="nucleotide sequence ID" value="NZ_CAXJRC010000045.1"/>
</dbReference>
<dbReference type="InterPro" id="IPR006860">
    <property type="entry name" value="FecR"/>
</dbReference>
<dbReference type="PANTHER" id="PTHR30273:SF2">
    <property type="entry name" value="PROTEIN FECR"/>
    <property type="match status" value="1"/>
</dbReference>
<dbReference type="Gene3D" id="3.55.50.30">
    <property type="match status" value="1"/>
</dbReference>
<evidence type="ECO:0000259" key="2">
    <source>
        <dbReference type="Pfam" id="PF04773"/>
    </source>
</evidence>
<gene>
    <name evidence="4" type="ORF">T190115A13A_80169</name>
</gene>
<dbReference type="PANTHER" id="PTHR30273">
    <property type="entry name" value="PERIPLASMIC SIGNAL SENSOR AND SIGMA FACTOR ACTIVATOR FECR-RELATED"/>
    <property type="match status" value="1"/>
</dbReference>
<dbReference type="InterPro" id="IPR032508">
    <property type="entry name" value="FecR_C"/>
</dbReference>
<dbReference type="EMBL" id="CAXJRC010000045">
    <property type="protein sequence ID" value="CAL2108594.1"/>
    <property type="molecule type" value="Genomic_DNA"/>
</dbReference>
<proteinExistence type="predicted"/>